<dbReference type="GO" id="GO:0044423">
    <property type="term" value="C:virion component"/>
    <property type="evidence" value="ECO:0007669"/>
    <property type="project" value="UniProtKB-KW"/>
</dbReference>
<evidence type="ECO:0000256" key="6">
    <source>
        <dbReference type="ARBA" id="ARBA00022691"/>
    </source>
</evidence>
<evidence type="ECO:0000256" key="8">
    <source>
        <dbReference type="ARBA" id="ARBA00022741"/>
    </source>
</evidence>
<proteinExistence type="predicted"/>
<evidence type="ECO:0000256" key="15">
    <source>
        <dbReference type="ARBA" id="ARBA00024499"/>
    </source>
</evidence>
<dbReference type="GO" id="GO:0005524">
    <property type="term" value="F:ATP binding"/>
    <property type="evidence" value="ECO:0007669"/>
    <property type="project" value="UniProtKB-KW"/>
</dbReference>
<evidence type="ECO:0000256" key="16">
    <source>
        <dbReference type="ARBA" id="ARBA00030436"/>
    </source>
</evidence>
<dbReference type="KEGG" id="vg:80521706"/>
<keyword evidence="8" id="KW-0547">Nucleotide-binding</keyword>
<keyword evidence="7" id="KW-0548">Nucleotidyltransferase</keyword>
<evidence type="ECO:0000256" key="12">
    <source>
        <dbReference type="ARBA" id="ARBA00023042"/>
    </source>
</evidence>
<dbReference type="PROSITE" id="PS50526">
    <property type="entry name" value="RDRP_SSRNA_NEG_NONSEG"/>
    <property type="match status" value="1"/>
</dbReference>
<name>A0A2Z4GIN2_9MONO</name>
<evidence type="ECO:0000313" key="22">
    <source>
        <dbReference type="EMBL" id="AWW01093.1"/>
    </source>
</evidence>
<dbReference type="Pfam" id="PF14318">
    <property type="entry name" value="Mononeg_mRNAcap"/>
    <property type="match status" value="1"/>
</dbReference>
<evidence type="ECO:0000256" key="14">
    <source>
        <dbReference type="ARBA" id="ARBA00024494"/>
    </source>
</evidence>
<evidence type="ECO:0000256" key="9">
    <source>
        <dbReference type="ARBA" id="ARBA00022840"/>
    </source>
</evidence>
<evidence type="ECO:0000313" key="23">
    <source>
        <dbReference type="Proteomes" id="UP000248626"/>
    </source>
</evidence>
<dbReference type="RefSeq" id="YP_010784507.1">
    <property type="nucleotide sequence ID" value="NC_075274.1"/>
</dbReference>
<evidence type="ECO:0000256" key="18">
    <source>
        <dbReference type="ARBA" id="ARBA00047332"/>
    </source>
</evidence>
<evidence type="ECO:0000256" key="1">
    <source>
        <dbReference type="ARBA" id="ARBA00004328"/>
    </source>
</evidence>
<dbReference type="Pfam" id="PF00946">
    <property type="entry name" value="Mononeg_RNA_pol"/>
    <property type="match status" value="1"/>
</dbReference>
<evidence type="ECO:0000256" key="5">
    <source>
        <dbReference type="ARBA" id="ARBA00022679"/>
    </source>
</evidence>
<keyword evidence="11" id="KW-0693">Viral RNA replication</keyword>
<keyword evidence="4" id="KW-0507">mRNA processing</keyword>
<organism evidence="22 23">
    <name type="scientific">Aedes anphevirus</name>
    <dbReference type="NCBI Taxonomy" id="2230910"/>
    <lineage>
        <taxon>Viruses</taxon>
        <taxon>Riboviria</taxon>
        <taxon>Orthornavirae</taxon>
        <taxon>Negarnaviricota</taxon>
        <taxon>Haploviricotina</taxon>
        <taxon>Monjiviricetes</taxon>
        <taxon>Mononegavirales</taxon>
        <taxon>Xinmoviridae</taxon>
        <taxon>Gylbovirus</taxon>
        <taxon>Gylbovirus aagae</taxon>
    </lineage>
</organism>
<evidence type="ECO:0000256" key="2">
    <source>
        <dbReference type="ARBA" id="ARBA00012494"/>
    </source>
</evidence>
<keyword evidence="12" id="KW-0506">mRNA capping</keyword>
<evidence type="ECO:0000256" key="13">
    <source>
        <dbReference type="ARBA" id="ARBA00023268"/>
    </source>
</evidence>
<evidence type="ECO:0000256" key="17">
    <source>
        <dbReference type="ARBA" id="ARBA00031012"/>
    </source>
</evidence>
<evidence type="ECO:0000256" key="7">
    <source>
        <dbReference type="ARBA" id="ARBA00022695"/>
    </source>
</evidence>
<sequence>MKIENMANEVWCCEDEDWEINCEEMRYLANDVTYQEEATGQRRMTACIPGHLASPIYGEEVDMLMSGKKIRRSCYRHRKVRAHIEQCTSFRELTDPMGSLELWIMGRPISKSTVDMRIKCMMQGAVTWKIQKTSFLKPLEHLVSSKETLDHCDSVISRIRSSINSLRVDLENMIRVEAIKDAICFKEIEMGSFIQHMGGKFERELSIIPMRGKLYLLPTNLLLCALDKMQAMFPLKLNWLISDILERYPGLSILKIGSEILGKFKKLRSIRQEGYHSFLAAWEPLVVGDTIRQPGDLGNLALYVHQRSSMEDHLRVTKSPLKIEELLPRTEGGENERRMFLELTGIAKMTGYPILKADKLLDQLREHGTGYPETIEPTVVNTVVAICRRDWMLSYFRKKGCYPKLVSYPVEFKGFIDKNKEPQEKYMTMYDLWGSVTFGKTLNFNYSPDLAEITKDSACAVEFQEWPSTFDRCAFQYLYDKDPPRTPRVKSHRRVIDAFITAEPDLLKKEMNKRERGAMDMKDKIIIQCGKELELKEDTGRAFTKQTATQRYFQVSLESNTADGIFPYVDEQSMTESETAIANKHMSQVKAMGGTSEFVSLDLTKWCLRHRQVMIRPIGRMYDEIFGLNGIYENSHLFFCGVPTFCNNRFSPPDYDSQGPIPGPFYLEDFCGGCEGMHQKKWTHFTIGVIKLALERCKMKGTIMGQGDNQVILLHYSMEDLPNKDVMRAAFLRTCETYFEAVGHRLKPQETWYSSKLHEYGKQRIYNGMSITMATKKATKCIPDINDGLFSIPSSISTLNTTTESIAKGSIDPDAAFLMNQMLVANYLCRKKLNFDCSMNPEDAVATSLLFPADFGGLPLSTYSSHAVRGHDDPVTTWLGIAMTLKEHFPARYRTVMNVWRMRPNSPASSALERTRLYEDPFSLNIRSLPSAESEIRQHTLAFLKSAAVTNPCIKKLYSTDVSVSYSELIRILDTMEPCYPQFANAILKDSNAGIGKVLQAKLTNSKTIEKATVSYTQVSLIDLIKEKNAELSRELSRRLSSNNFSTNTRYLSVICPYELAEKLRKDSWGKNFIGLSKAPYYHQVVLKDIDAATEDERNRSIVIKLSDQAREGHPYFSTGFGPYKPYVGSRTKEKVTKPTIDLTEKTSYTRAFKRLGKLKTWLQIISAPNLTSLIDRLLCEKLELIVLPDCADDISGVFAKIRSGNIFHRLSTDVERSSAQINSLVTIPSHFSQSSNLLQGMSQDGEDYSIFFQKIYAENMAALSLGSRIKPGSLPPVCVAILQCRSCTHVLPDPDFDIKPQNVTVETPIMLDSKSTPVLPASNLDTSLLFNISIGLDLAQNVDDNFKANHQGHTSFSSTVVVKKGKVSVNDFKRCDLLVILLSMIYYSTHCHRILFGRDELLRKSSNDLSFSYVADLITESDRREALFELLGREVSEHTMVTKSERMSAYIARSILPFYKTNIEIVVQKILPIQFLEDMRSWRLKHAVLALIGFCRQSRLYPKVDEGTRQNALMWNMYQVKKAFGVKHTVVRIARESILTEWRAAPTITYRPPTAVRREVFLPDTAYPLAEADAYHRLRFLNQQGPLCYPFLSFLSRSIVFISSAASKYLECLAAVRFFDNHKYKDGVVLSLAEGSGGVQNTLLTLLPNSEGMYNTWMNPNIDNRDCATDVKAPACVVSGLTGVARSHELAFGETNILSHSFLEKLGRCCKDKNILVVTMDAESMMHSTNIEFVDKLFPVVLGFHPLIVIFKMFNYGSLSDQIKGVRGMYPDYDFVFFKPISSNPVGREIFLIGARLGEGMALDPLKRNEYTQLSYTGNLSGLDSLSFESYVGVSLRMRSYFSSFFVMASASYGDRPLVEGACGLICRVQLAALSASMDRVHNNEDDPDVHTVIRACGTNEWLSNKLPDYTFLQIMFSYPSMTLKQMLATLEKCSLTGRMREFRAAMGNTEVQIPLLQINISGGDFLEKWKDVKFYMRNWGGTCRCTFNVRVIPHGVRSLSFHIDKSLEESGVLPMGQRIRLTQRSKERFNPPILSLE</sequence>
<evidence type="ECO:0000256" key="20">
    <source>
        <dbReference type="ARBA" id="ARBA00048548"/>
    </source>
</evidence>
<evidence type="ECO:0000256" key="4">
    <source>
        <dbReference type="ARBA" id="ARBA00022664"/>
    </source>
</evidence>
<protein>
    <recommendedName>
        <fullName evidence="2">RNA-directed RNA polymerase</fullName>
        <ecNumber evidence="2">2.7.7.48</ecNumber>
    </recommendedName>
    <alternativeName>
        <fullName evidence="17">Replicase</fullName>
    </alternativeName>
    <alternativeName>
        <fullName evidence="16">Transcriptase</fullName>
    </alternativeName>
</protein>
<dbReference type="GO" id="GO:0004482">
    <property type="term" value="F:mRNA 5'-cap (guanine-N7-)-methyltransferase activity"/>
    <property type="evidence" value="ECO:0007669"/>
    <property type="project" value="InterPro"/>
</dbReference>
<reference evidence="22" key="1">
    <citation type="journal article" date="2018" name="J. Virol.">
        <title>Aedes anphevirus (AeAV): an insect-specific virus distributed worldwide in Aedes aegypti mosquitoes that has complex interplays with Wolbachia and dengue virus infection in cells.</title>
        <authorList>
            <person name="Parry R.H."/>
            <person name="Asgari S."/>
        </authorList>
    </citation>
    <scope>NUCLEOTIDE SEQUENCE [LARGE SCALE GENOMIC DNA]</scope>
    <source>
        <strain evidence="22">RML-12</strain>
    </source>
</reference>
<comment type="catalytic activity">
    <reaction evidence="15">
        <text>a 5'-end (5'-triphosphoguanosine)-(2'-O-methyladenylyl)-adenylyl-cytidylyl-adenosine in mRNA + S-adenosyl-L-methionine = a 5'-end (N(7)-methyl 5'-triphosphoguanosine)-(2'-O-methyladenylyl)-adenylyl-cytidylyl-adenosine in mRNA + S-adenosyl-L-homocysteine</text>
        <dbReference type="Rhea" id="RHEA:65440"/>
        <dbReference type="Rhea" id="RHEA-COMP:16798"/>
        <dbReference type="Rhea" id="RHEA-COMP:16801"/>
        <dbReference type="ChEBI" id="CHEBI:57856"/>
        <dbReference type="ChEBI" id="CHEBI:59789"/>
        <dbReference type="ChEBI" id="CHEBI:156482"/>
        <dbReference type="ChEBI" id="CHEBI:156483"/>
    </reaction>
</comment>
<evidence type="ECO:0000256" key="19">
    <source>
        <dbReference type="ARBA" id="ARBA00047370"/>
    </source>
</evidence>
<feature type="domain" description="RdRp catalytic" evidence="21">
    <location>
        <begin position="595"/>
        <end position="768"/>
    </location>
</feature>
<comment type="catalytic activity">
    <reaction evidence="14">
        <text>a 5'-end triphospho-adenylyl-adenylyl-cytidylyl-adenosine in mRNA + GDP + H(+) = a 5'-end (5'-triphosphoguanosine)-adenylyl-adenylyl-cytidylyl-adenosine in mRNA + diphosphate</text>
        <dbReference type="Rhea" id="RHEA:65436"/>
        <dbReference type="Rhea" id="RHEA-COMP:16797"/>
        <dbReference type="Rhea" id="RHEA-COMP:16799"/>
        <dbReference type="ChEBI" id="CHEBI:15378"/>
        <dbReference type="ChEBI" id="CHEBI:33019"/>
        <dbReference type="ChEBI" id="CHEBI:58189"/>
        <dbReference type="ChEBI" id="CHEBI:156484"/>
        <dbReference type="ChEBI" id="CHEBI:156503"/>
        <dbReference type="EC" id="2.7.7.88"/>
    </reaction>
</comment>
<comment type="subcellular location">
    <subcellularLocation>
        <location evidence="1">Virion</location>
    </subcellularLocation>
</comment>
<keyword evidence="23" id="KW-1185">Reference proteome</keyword>
<evidence type="ECO:0000256" key="10">
    <source>
        <dbReference type="ARBA" id="ARBA00022844"/>
    </source>
</evidence>
<accession>A0A2Z4GIN2</accession>
<comment type="catalytic activity">
    <reaction evidence="19">
        <text>a 5'-end (5'-triphosphoguanosine)-adenylyl-adenylyl-cytidylyl-adenosine in mRNA + 2 S-adenosyl-L-methionine = a 5'-end (N(7)-methyl 5'-triphosphoguanosine)-(2'-O-methyladenylyl)-adenylyl-cytidylyl-adenosine in mRNA + 2 S-adenosyl-L-homocysteine + H(+)</text>
        <dbReference type="Rhea" id="RHEA:65376"/>
        <dbReference type="Rhea" id="RHEA-COMP:16797"/>
        <dbReference type="Rhea" id="RHEA-COMP:16798"/>
        <dbReference type="ChEBI" id="CHEBI:15378"/>
        <dbReference type="ChEBI" id="CHEBI:57856"/>
        <dbReference type="ChEBI" id="CHEBI:59789"/>
        <dbReference type="ChEBI" id="CHEBI:156483"/>
        <dbReference type="ChEBI" id="CHEBI:156484"/>
        <dbReference type="EC" id="2.1.1.375"/>
    </reaction>
</comment>
<comment type="catalytic activity">
    <reaction evidence="18">
        <text>a 5'-end (5'-triphosphoguanosine)-adenylyl-adenylyl-cytidylyl-adenosine in mRNA + S-adenosyl-L-methionine = a 5'-end (5'-triphosphoguanosine)-(2'-O-methyladenylyl)-adenylyl-cytidylyl-adenosine in mRNA + S-adenosyl-L-homocysteine + H(+)</text>
        <dbReference type="Rhea" id="RHEA:65380"/>
        <dbReference type="Rhea" id="RHEA-COMP:16797"/>
        <dbReference type="Rhea" id="RHEA-COMP:16801"/>
        <dbReference type="ChEBI" id="CHEBI:15378"/>
        <dbReference type="ChEBI" id="CHEBI:57856"/>
        <dbReference type="ChEBI" id="CHEBI:59789"/>
        <dbReference type="ChEBI" id="CHEBI:156482"/>
        <dbReference type="ChEBI" id="CHEBI:156484"/>
    </reaction>
</comment>
<evidence type="ECO:0000256" key="11">
    <source>
        <dbReference type="ARBA" id="ARBA00022953"/>
    </source>
</evidence>
<keyword evidence="3" id="KW-0696">RNA-directed RNA polymerase</keyword>
<keyword evidence="10" id="KW-0946">Virion</keyword>
<keyword evidence="5" id="KW-0808">Transferase</keyword>
<comment type="catalytic activity">
    <reaction evidence="20">
        <text>GTP + H2O = GDP + phosphate + H(+)</text>
        <dbReference type="Rhea" id="RHEA:19669"/>
        <dbReference type="ChEBI" id="CHEBI:15377"/>
        <dbReference type="ChEBI" id="CHEBI:15378"/>
        <dbReference type="ChEBI" id="CHEBI:37565"/>
        <dbReference type="ChEBI" id="CHEBI:43474"/>
        <dbReference type="ChEBI" id="CHEBI:58189"/>
    </reaction>
</comment>
<keyword evidence="9" id="KW-0067">ATP-binding</keyword>
<dbReference type="InterPro" id="IPR014023">
    <property type="entry name" value="Mononeg_RNA_pol_cat"/>
</dbReference>
<dbReference type="Proteomes" id="UP000248626">
    <property type="component" value="Segment"/>
</dbReference>
<keyword evidence="6" id="KW-0949">S-adenosyl-L-methionine</keyword>
<dbReference type="InterPro" id="IPR026890">
    <property type="entry name" value="Mononeg_mRNAcap"/>
</dbReference>
<dbReference type="GeneID" id="80521706"/>
<evidence type="ECO:0000256" key="3">
    <source>
        <dbReference type="ARBA" id="ARBA00022484"/>
    </source>
</evidence>
<dbReference type="GO" id="GO:0003968">
    <property type="term" value="F:RNA-directed RNA polymerase activity"/>
    <property type="evidence" value="ECO:0007669"/>
    <property type="project" value="UniProtKB-KW"/>
</dbReference>
<evidence type="ECO:0000259" key="21">
    <source>
        <dbReference type="PROSITE" id="PS50526"/>
    </source>
</evidence>
<dbReference type="EMBL" id="MH037149">
    <property type="protein sequence ID" value="AWW01093.1"/>
    <property type="molecule type" value="Viral_cRNA"/>
</dbReference>
<dbReference type="EC" id="2.7.7.48" evidence="2"/>
<keyword evidence="13" id="KW-0511">Multifunctional enzyme</keyword>